<dbReference type="Proteomes" id="UP000003340">
    <property type="component" value="Unassembled WGS sequence"/>
</dbReference>
<accession>C0E936</accession>
<dbReference type="AlphaFoldDB" id="C0E936"/>
<proteinExistence type="predicted"/>
<name>C0E936_9FIRM</name>
<reference evidence="1 2" key="1">
    <citation type="submission" date="2009-01" db="EMBL/GenBank/DDBJ databases">
        <authorList>
            <person name="Fulton L."/>
            <person name="Clifton S."/>
            <person name="Fulton B."/>
            <person name="Xu J."/>
            <person name="Minx P."/>
            <person name="Pepin K.H."/>
            <person name="Johnson M."/>
            <person name="Bhonagiri V."/>
            <person name="Nash W.E."/>
            <person name="Mardis E.R."/>
            <person name="Wilson R.K."/>
        </authorList>
    </citation>
    <scope>NUCLEOTIDE SEQUENCE [LARGE SCALE GENOMIC DNA]</scope>
    <source>
        <strain evidence="1 2">DSM 5476</strain>
    </source>
</reference>
<reference evidence="1 2" key="2">
    <citation type="submission" date="2009-02" db="EMBL/GenBank/DDBJ databases">
        <title>Draft genome sequence of Clostridium methylpentosum (DSM 5476).</title>
        <authorList>
            <person name="Sudarsanam P."/>
            <person name="Ley R."/>
            <person name="Guruge J."/>
            <person name="Turnbaugh P.J."/>
            <person name="Mahowald M."/>
            <person name="Liep D."/>
            <person name="Gordon J."/>
        </authorList>
    </citation>
    <scope>NUCLEOTIDE SEQUENCE [LARGE SCALE GENOMIC DNA]</scope>
    <source>
        <strain evidence="1 2">DSM 5476</strain>
    </source>
</reference>
<keyword evidence="2" id="KW-1185">Reference proteome</keyword>
<dbReference type="HOGENOM" id="CLU_2286615_0_0_9"/>
<evidence type="ECO:0000313" key="1">
    <source>
        <dbReference type="EMBL" id="EEG32022.1"/>
    </source>
</evidence>
<evidence type="ECO:0000313" key="2">
    <source>
        <dbReference type="Proteomes" id="UP000003340"/>
    </source>
</evidence>
<organism evidence="1 2">
    <name type="scientific">[Clostridium] methylpentosum DSM 5476</name>
    <dbReference type="NCBI Taxonomy" id="537013"/>
    <lineage>
        <taxon>Bacteria</taxon>
        <taxon>Bacillati</taxon>
        <taxon>Bacillota</taxon>
        <taxon>Clostridia</taxon>
        <taxon>Eubacteriales</taxon>
        <taxon>Oscillospiraceae</taxon>
        <taxon>Oscillospiraceae incertae sedis</taxon>
    </lineage>
</organism>
<comment type="caution">
    <text evidence="1">The sequence shown here is derived from an EMBL/GenBank/DDBJ whole genome shotgun (WGS) entry which is preliminary data.</text>
</comment>
<dbReference type="STRING" id="537013.CLOSTMETH_00331"/>
<sequence length="101" mass="11467">MKKREGRRAGCSSSLFCSFCVEFDRDFSDDLCKAFSALPCSVDKTKLVLIQCPHVRRICSRCLAASPALPLVLFYEKKIHTISQKRSETILGIWYNGCSER</sequence>
<protein>
    <submittedName>
        <fullName evidence="1">Uncharacterized protein</fullName>
    </submittedName>
</protein>
<dbReference type="EMBL" id="ACEC01000016">
    <property type="protein sequence ID" value="EEG32022.1"/>
    <property type="molecule type" value="Genomic_DNA"/>
</dbReference>
<gene>
    <name evidence="1" type="ORF">CLOSTMETH_00331</name>
</gene>